<gene>
    <name evidence="4" type="ORF">AHIS1636_23200</name>
</gene>
<evidence type="ECO:0000259" key="3">
    <source>
        <dbReference type="SMART" id="SM00062"/>
    </source>
</evidence>
<reference evidence="4 5" key="1">
    <citation type="journal article" date="2023" name="Int. J. Syst. Evol. Microbiol.">
        <title>Arthrobacter mangrovi sp. nov., an actinobacterium isolated from the rhizosphere of a mangrove.</title>
        <authorList>
            <person name="Hamada M."/>
            <person name="Saitou S."/>
            <person name="Enomoto N."/>
            <person name="Nanri K."/>
            <person name="Hidaka K."/>
            <person name="Miura T."/>
            <person name="Tamura T."/>
        </authorList>
    </citation>
    <scope>NUCLEOTIDE SEQUENCE [LARGE SCALE GENOMIC DNA]</scope>
    <source>
        <strain evidence="4 5">NBRC 112813</strain>
    </source>
</reference>
<dbReference type="EMBL" id="BRVS01000009">
    <property type="protein sequence ID" value="GLB67880.1"/>
    <property type="molecule type" value="Genomic_DNA"/>
</dbReference>
<dbReference type="CDD" id="cd01004">
    <property type="entry name" value="PBP2_MidA_like"/>
    <property type="match status" value="1"/>
</dbReference>
<proteinExistence type="predicted"/>
<feature type="signal peptide" evidence="2">
    <location>
        <begin position="1"/>
        <end position="25"/>
    </location>
</feature>
<evidence type="ECO:0000313" key="5">
    <source>
        <dbReference type="Proteomes" id="UP001209654"/>
    </source>
</evidence>
<dbReference type="Proteomes" id="UP001209654">
    <property type="component" value="Unassembled WGS sequence"/>
</dbReference>
<evidence type="ECO:0000256" key="1">
    <source>
        <dbReference type="ARBA" id="ARBA00022729"/>
    </source>
</evidence>
<accession>A0ABQ5MV58</accession>
<keyword evidence="5" id="KW-1185">Reference proteome</keyword>
<dbReference type="RefSeq" id="WP_264795991.1">
    <property type="nucleotide sequence ID" value="NZ_BRVS01000009.1"/>
</dbReference>
<dbReference type="InterPro" id="IPR001638">
    <property type="entry name" value="Solute-binding_3/MltF_N"/>
</dbReference>
<comment type="caution">
    <text evidence="4">The sequence shown here is derived from an EMBL/GenBank/DDBJ whole genome shotgun (WGS) entry which is preliminary data.</text>
</comment>
<sequence>MYKGIKLTVAASAAVLALAGCGSSAASGEEAAGSGKAPAGLVNDGQATLCIDPEYPPLEYYKDGSGGDIIGFDADAGRALAEHWGVEVKFEVTAFDGLMPGLQSRRCDMILGGLYMSEERLQVADAAPIMNAGPAILASPAKAEGFKTPTDLCGLNVAAQAASSNAARIKALAEECSAAGKEAPKLTEYPKTAETVLAVLNGKADALIETNVAASYMETQNAGKLQVAPGVFETDTQFGVFTRKGDDLSPAVAEAFKALQADGTLKTIAEKYNLDPEILEVN</sequence>
<dbReference type="SUPFAM" id="SSF53850">
    <property type="entry name" value="Periplasmic binding protein-like II"/>
    <property type="match status" value="1"/>
</dbReference>
<dbReference type="Gene3D" id="3.40.190.10">
    <property type="entry name" value="Periplasmic binding protein-like II"/>
    <property type="match status" value="2"/>
</dbReference>
<feature type="domain" description="Solute-binding protein family 3/N-terminal" evidence="3">
    <location>
        <begin position="46"/>
        <end position="276"/>
    </location>
</feature>
<dbReference type="PROSITE" id="PS51257">
    <property type="entry name" value="PROKAR_LIPOPROTEIN"/>
    <property type="match status" value="1"/>
</dbReference>
<dbReference type="SMART" id="SM00062">
    <property type="entry name" value="PBPb"/>
    <property type="match status" value="1"/>
</dbReference>
<feature type="chain" id="PRO_5047439668" evidence="2">
    <location>
        <begin position="26"/>
        <end position="282"/>
    </location>
</feature>
<dbReference type="PANTHER" id="PTHR35936:SF17">
    <property type="entry name" value="ARGININE-BINDING EXTRACELLULAR PROTEIN ARTP"/>
    <property type="match status" value="1"/>
</dbReference>
<dbReference type="PANTHER" id="PTHR35936">
    <property type="entry name" value="MEMBRANE-BOUND LYTIC MUREIN TRANSGLYCOSYLASE F"/>
    <property type="match status" value="1"/>
</dbReference>
<dbReference type="Pfam" id="PF00497">
    <property type="entry name" value="SBP_bac_3"/>
    <property type="match status" value="1"/>
</dbReference>
<evidence type="ECO:0000256" key="2">
    <source>
        <dbReference type="SAM" id="SignalP"/>
    </source>
</evidence>
<keyword evidence="1 2" id="KW-0732">Signal</keyword>
<name>A0ABQ5MV58_9MICC</name>
<protein>
    <submittedName>
        <fullName evidence="4">ABC transporter substrate-binding protein</fullName>
    </submittedName>
</protein>
<organism evidence="4 5">
    <name type="scientific">Arthrobacter mangrovi</name>
    <dbReference type="NCBI Taxonomy" id="2966350"/>
    <lineage>
        <taxon>Bacteria</taxon>
        <taxon>Bacillati</taxon>
        <taxon>Actinomycetota</taxon>
        <taxon>Actinomycetes</taxon>
        <taxon>Micrococcales</taxon>
        <taxon>Micrococcaceae</taxon>
        <taxon>Arthrobacter</taxon>
    </lineage>
</organism>
<evidence type="ECO:0000313" key="4">
    <source>
        <dbReference type="EMBL" id="GLB67880.1"/>
    </source>
</evidence>